<keyword evidence="3" id="KW-0418">Kinase</keyword>
<evidence type="ECO:0000256" key="6">
    <source>
        <dbReference type="SAM" id="Phobius"/>
    </source>
</evidence>
<evidence type="ECO:0000256" key="1">
    <source>
        <dbReference type="ARBA" id="ARBA00022679"/>
    </source>
</evidence>
<evidence type="ECO:0000259" key="8">
    <source>
        <dbReference type="Pfam" id="PF19160"/>
    </source>
</evidence>
<evidence type="ECO:0000256" key="3">
    <source>
        <dbReference type="ARBA" id="ARBA00022777"/>
    </source>
</evidence>
<keyword evidence="4 5" id="KW-0067">ATP-binding</keyword>
<evidence type="ECO:0000256" key="2">
    <source>
        <dbReference type="ARBA" id="ARBA00022741"/>
    </source>
</evidence>
<dbReference type="InterPro" id="IPR017441">
    <property type="entry name" value="Protein_kinase_ATP_BS"/>
</dbReference>
<feature type="domain" description="SPARK" evidence="8">
    <location>
        <begin position="40"/>
        <end position="172"/>
    </location>
</feature>
<name>A0A1Y1HSE9_KLENI</name>
<evidence type="ECO:0000256" key="4">
    <source>
        <dbReference type="ARBA" id="ARBA00022840"/>
    </source>
</evidence>
<reference evidence="9 10" key="1">
    <citation type="journal article" date="2014" name="Nat. Commun.">
        <title>Klebsormidium flaccidum genome reveals primary factors for plant terrestrial adaptation.</title>
        <authorList>
            <person name="Hori K."/>
            <person name="Maruyama F."/>
            <person name="Fujisawa T."/>
            <person name="Togashi T."/>
            <person name="Yamamoto N."/>
            <person name="Seo M."/>
            <person name="Sato S."/>
            <person name="Yamada T."/>
            <person name="Mori H."/>
            <person name="Tajima N."/>
            <person name="Moriyama T."/>
            <person name="Ikeuchi M."/>
            <person name="Watanabe M."/>
            <person name="Wada H."/>
            <person name="Kobayashi K."/>
            <person name="Saito M."/>
            <person name="Masuda T."/>
            <person name="Sasaki-Sekimoto Y."/>
            <person name="Mashiguchi K."/>
            <person name="Awai K."/>
            <person name="Shimojima M."/>
            <person name="Masuda S."/>
            <person name="Iwai M."/>
            <person name="Nobusawa T."/>
            <person name="Narise T."/>
            <person name="Kondo S."/>
            <person name="Saito H."/>
            <person name="Sato R."/>
            <person name="Murakawa M."/>
            <person name="Ihara Y."/>
            <person name="Oshima-Yamada Y."/>
            <person name="Ohtaka K."/>
            <person name="Satoh M."/>
            <person name="Sonobe K."/>
            <person name="Ishii M."/>
            <person name="Ohtani R."/>
            <person name="Kanamori-Sato M."/>
            <person name="Honoki R."/>
            <person name="Miyazaki D."/>
            <person name="Mochizuki H."/>
            <person name="Umetsu J."/>
            <person name="Higashi K."/>
            <person name="Shibata D."/>
            <person name="Kamiya Y."/>
            <person name="Sato N."/>
            <person name="Nakamura Y."/>
            <person name="Tabata S."/>
            <person name="Ida S."/>
            <person name="Kurokawa K."/>
            <person name="Ohta H."/>
        </authorList>
    </citation>
    <scope>NUCLEOTIDE SEQUENCE [LARGE SCALE GENOMIC DNA]</scope>
    <source>
        <strain evidence="9 10">NIES-2285</strain>
    </source>
</reference>
<dbReference type="PROSITE" id="PS00107">
    <property type="entry name" value="PROTEIN_KINASE_ATP"/>
    <property type="match status" value="1"/>
</dbReference>
<proteinExistence type="predicted"/>
<sequence length="525" mass="56039">MGPVLLVIIVFFSSLQSGGADYVETAPRSGAPLPPPILPGECPLIFSPADIQQAKQVCSSGSSACCGRLRALLFQGRVRYANSTGRLLLPQAAADACIQMIDSFVTTAKISVEISCDITSEVLSEDSGKACGNDLTTVYDFFSAANHTYPGYMVGSGCHGTTDCSVCNSLISDRIVSLGRGTGALLSTPACQGLAQVAMTAAAYPVIIANSMARCLHQVDIKPVTLAPKCTIWDWNTINFTSAVLSCGPQQIRADRCCNLILGMYGQAQATACASELKAQLAARGVNPAAPDKCLINPTLTLHGYGCYNYTTLLQRAPSRIYEQLETVCNPATSDCTQCKPTFFSVADELANTTSVQYLNLCMFSFGMQYYGGFPTLEEITPRLNCYYRFPPGLELGIAEPPSSKNHQQIALIAGLMAASALMLVAASAVALLLWKRRSLHNGDTKTLGRMSSLKERANERGLKKFSRRQLRQATGDFDESRVVGRGGSGKVYVGLLNGETVAIKEASFSSVKNGAKRFQAANVG</sequence>
<keyword evidence="6" id="KW-0472">Membrane</keyword>
<keyword evidence="10" id="KW-1185">Reference proteome</keyword>
<dbReference type="PANTHER" id="PTHR47973">
    <property type="entry name" value="CYSTEINE-RICH RECEPTOR-LIKE PROTEIN KINASE 3"/>
    <property type="match status" value="1"/>
</dbReference>
<keyword evidence="7" id="KW-0732">Signal</keyword>
<keyword evidence="2 5" id="KW-0547">Nucleotide-binding</keyword>
<organism evidence="9 10">
    <name type="scientific">Klebsormidium nitens</name>
    <name type="common">Green alga</name>
    <name type="synonym">Ulothrix nitens</name>
    <dbReference type="NCBI Taxonomy" id="105231"/>
    <lineage>
        <taxon>Eukaryota</taxon>
        <taxon>Viridiplantae</taxon>
        <taxon>Streptophyta</taxon>
        <taxon>Klebsormidiophyceae</taxon>
        <taxon>Klebsormidiales</taxon>
        <taxon>Klebsormidiaceae</taxon>
        <taxon>Klebsormidium</taxon>
    </lineage>
</organism>
<dbReference type="InterPro" id="IPR043891">
    <property type="entry name" value="SPARK"/>
</dbReference>
<keyword evidence="6" id="KW-1133">Transmembrane helix</keyword>
<feature type="binding site" evidence="5">
    <location>
        <position position="505"/>
    </location>
    <ligand>
        <name>ATP</name>
        <dbReference type="ChEBI" id="CHEBI:30616"/>
    </ligand>
</feature>
<dbReference type="GO" id="GO:0005524">
    <property type="term" value="F:ATP binding"/>
    <property type="evidence" value="ECO:0007669"/>
    <property type="project" value="UniProtKB-UniRule"/>
</dbReference>
<dbReference type="AlphaFoldDB" id="A0A1Y1HSE9"/>
<dbReference type="EMBL" id="DF237032">
    <property type="protein sequence ID" value="GAQ81555.1"/>
    <property type="molecule type" value="Genomic_DNA"/>
</dbReference>
<dbReference type="SUPFAM" id="SSF56112">
    <property type="entry name" value="Protein kinase-like (PK-like)"/>
    <property type="match status" value="1"/>
</dbReference>
<evidence type="ECO:0000256" key="5">
    <source>
        <dbReference type="PROSITE-ProRule" id="PRU10141"/>
    </source>
</evidence>
<evidence type="ECO:0000256" key="7">
    <source>
        <dbReference type="SAM" id="SignalP"/>
    </source>
</evidence>
<dbReference type="Proteomes" id="UP000054558">
    <property type="component" value="Unassembled WGS sequence"/>
</dbReference>
<keyword evidence="1" id="KW-0808">Transferase</keyword>
<protein>
    <recommendedName>
        <fullName evidence="8">SPARK domain-containing protein</fullName>
    </recommendedName>
</protein>
<dbReference type="InterPro" id="IPR052059">
    <property type="entry name" value="CR_Ser/Thr_kinase"/>
</dbReference>
<accession>A0A1Y1HSE9</accession>
<gene>
    <name evidence="9" type="ORF">KFL_000830370</name>
</gene>
<feature type="chain" id="PRO_5013118626" description="SPARK domain-containing protein" evidence="7">
    <location>
        <begin position="21"/>
        <end position="525"/>
    </location>
</feature>
<dbReference type="GO" id="GO:0016301">
    <property type="term" value="F:kinase activity"/>
    <property type="evidence" value="ECO:0007669"/>
    <property type="project" value="UniProtKB-KW"/>
</dbReference>
<keyword evidence="6" id="KW-0812">Transmembrane</keyword>
<dbReference type="Pfam" id="PF19160">
    <property type="entry name" value="SPARK"/>
    <property type="match status" value="1"/>
</dbReference>
<evidence type="ECO:0000313" key="10">
    <source>
        <dbReference type="Proteomes" id="UP000054558"/>
    </source>
</evidence>
<evidence type="ECO:0000313" key="9">
    <source>
        <dbReference type="EMBL" id="GAQ81555.1"/>
    </source>
</evidence>
<feature type="signal peptide" evidence="7">
    <location>
        <begin position="1"/>
        <end position="20"/>
    </location>
</feature>
<feature type="transmembrane region" description="Helical" evidence="6">
    <location>
        <begin position="410"/>
        <end position="435"/>
    </location>
</feature>
<dbReference type="InterPro" id="IPR011009">
    <property type="entry name" value="Kinase-like_dom_sf"/>
</dbReference>
<dbReference type="Gene3D" id="3.30.200.20">
    <property type="entry name" value="Phosphorylase Kinase, domain 1"/>
    <property type="match status" value="1"/>
</dbReference>